<dbReference type="InterPro" id="IPR050091">
    <property type="entry name" value="PKS_NRPS_Biosynth_Enz"/>
</dbReference>
<keyword evidence="2" id="KW-0597">Phosphoprotein</keyword>
<dbReference type="GO" id="GO:0006633">
    <property type="term" value="P:fatty acid biosynthetic process"/>
    <property type="evidence" value="ECO:0007669"/>
    <property type="project" value="TreeGrafter"/>
</dbReference>
<dbReference type="Gene3D" id="3.40.47.10">
    <property type="match status" value="1"/>
</dbReference>
<dbReference type="Pfam" id="PF00109">
    <property type="entry name" value="ketoacyl-synt"/>
    <property type="match status" value="1"/>
</dbReference>
<dbReference type="PANTHER" id="PTHR43775:SF37">
    <property type="entry name" value="SI:DKEY-61P9.11"/>
    <property type="match status" value="1"/>
</dbReference>
<sequence>MLSPDGRCKSFDASADGYSRGEGAGVIVLKPLDRALADNNRIYAVVRPAGRRGKPHVAAWSAPTVPYQHPKHVPLDVFEPSTPTHVLTSYVPRFTYLDPRLASNPAIMKRLKPCLAAGVKMCSAYSYAHADRLPCNITALSGSNDLFAPPGKMAGWADIADRKYKYCSKVYRAAHMFLQDPDVNKTVVAKIRADLDKWRHG</sequence>
<dbReference type="SUPFAM" id="SSF53474">
    <property type="entry name" value="alpha/beta-Hydrolases"/>
    <property type="match status" value="1"/>
</dbReference>
<protein>
    <recommendedName>
        <fullName evidence="3">Beta-ketoacyl synthase-like N-terminal domain-containing protein</fullName>
    </recommendedName>
</protein>
<evidence type="ECO:0000313" key="5">
    <source>
        <dbReference type="Proteomes" id="UP001209878"/>
    </source>
</evidence>
<feature type="domain" description="Beta-ketoacyl synthase-like N-terminal" evidence="3">
    <location>
        <begin position="1"/>
        <end position="35"/>
    </location>
</feature>
<dbReference type="AlphaFoldDB" id="A0AAD9L0I3"/>
<dbReference type="InterPro" id="IPR029058">
    <property type="entry name" value="AB_hydrolase_fold"/>
</dbReference>
<dbReference type="InterPro" id="IPR016039">
    <property type="entry name" value="Thiolase-like"/>
</dbReference>
<keyword evidence="5" id="KW-1185">Reference proteome</keyword>
<keyword evidence="1" id="KW-0596">Phosphopantetheine</keyword>
<accession>A0AAD9L0I3</accession>
<dbReference type="GO" id="GO:0004312">
    <property type="term" value="F:fatty acid synthase activity"/>
    <property type="evidence" value="ECO:0007669"/>
    <property type="project" value="TreeGrafter"/>
</dbReference>
<evidence type="ECO:0000313" key="4">
    <source>
        <dbReference type="EMBL" id="KAK2180801.1"/>
    </source>
</evidence>
<dbReference type="Gene3D" id="3.40.50.1820">
    <property type="entry name" value="alpha/beta hydrolase"/>
    <property type="match status" value="1"/>
</dbReference>
<dbReference type="SUPFAM" id="SSF53901">
    <property type="entry name" value="Thiolase-like"/>
    <property type="match status" value="1"/>
</dbReference>
<organism evidence="4 5">
    <name type="scientific">Ridgeia piscesae</name>
    <name type="common">Tubeworm</name>
    <dbReference type="NCBI Taxonomy" id="27915"/>
    <lineage>
        <taxon>Eukaryota</taxon>
        <taxon>Metazoa</taxon>
        <taxon>Spiralia</taxon>
        <taxon>Lophotrochozoa</taxon>
        <taxon>Annelida</taxon>
        <taxon>Polychaeta</taxon>
        <taxon>Sedentaria</taxon>
        <taxon>Canalipalpata</taxon>
        <taxon>Sabellida</taxon>
        <taxon>Siboglinidae</taxon>
        <taxon>Ridgeia</taxon>
    </lineage>
</organism>
<dbReference type="Proteomes" id="UP001209878">
    <property type="component" value="Unassembled WGS sequence"/>
</dbReference>
<evidence type="ECO:0000256" key="2">
    <source>
        <dbReference type="ARBA" id="ARBA00022553"/>
    </source>
</evidence>
<reference evidence="4" key="1">
    <citation type="journal article" date="2023" name="Mol. Biol. Evol.">
        <title>Third-Generation Sequencing Reveals the Adaptive Role of the Epigenome in Three Deep-Sea Polychaetes.</title>
        <authorList>
            <person name="Perez M."/>
            <person name="Aroh O."/>
            <person name="Sun Y."/>
            <person name="Lan Y."/>
            <person name="Juniper S.K."/>
            <person name="Young C.R."/>
            <person name="Angers B."/>
            <person name="Qian P.Y."/>
        </authorList>
    </citation>
    <scope>NUCLEOTIDE SEQUENCE</scope>
    <source>
        <strain evidence="4">R07B-5</strain>
    </source>
</reference>
<evidence type="ECO:0000256" key="1">
    <source>
        <dbReference type="ARBA" id="ARBA00022450"/>
    </source>
</evidence>
<dbReference type="InterPro" id="IPR014030">
    <property type="entry name" value="Ketoacyl_synth_N"/>
</dbReference>
<dbReference type="EMBL" id="JAODUO010000425">
    <property type="protein sequence ID" value="KAK2180801.1"/>
    <property type="molecule type" value="Genomic_DNA"/>
</dbReference>
<gene>
    <name evidence="4" type="ORF">NP493_425g00015</name>
</gene>
<comment type="caution">
    <text evidence="4">The sequence shown here is derived from an EMBL/GenBank/DDBJ whole genome shotgun (WGS) entry which is preliminary data.</text>
</comment>
<dbReference type="PANTHER" id="PTHR43775">
    <property type="entry name" value="FATTY ACID SYNTHASE"/>
    <property type="match status" value="1"/>
</dbReference>
<proteinExistence type="predicted"/>
<evidence type="ECO:0000259" key="3">
    <source>
        <dbReference type="Pfam" id="PF00109"/>
    </source>
</evidence>
<name>A0AAD9L0I3_RIDPI</name>